<keyword evidence="6" id="KW-0804">Transcription</keyword>
<gene>
    <name evidence="12" type="ORF">MKP09_10540</name>
</gene>
<evidence type="ECO:0000259" key="10">
    <source>
        <dbReference type="PROSITE" id="PS50109"/>
    </source>
</evidence>
<dbReference type="EC" id="2.7.13.3" evidence="2"/>
<dbReference type="Pfam" id="PF12833">
    <property type="entry name" value="HTH_18"/>
    <property type="match status" value="1"/>
</dbReference>
<dbReference type="CDD" id="cd17574">
    <property type="entry name" value="REC_OmpR"/>
    <property type="match status" value="1"/>
</dbReference>
<evidence type="ECO:0000313" key="12">
    <source>
        <dbReference type="EMBL" id="MCH5598319.1"/>
    </source>
</evidence>
<dbReference type="InterPro" id="IPR009057">
    <property type="entry name" value="Homeodomain-like_sf"/>
</dbReference>
<proteinExistence type="predicted"/>
<keyword evidence="5" id="KW-0238">DNA-binding</keyword>
<dbReference type="PROSITE" id="PS00041">
    <property type="entry name" value="HTH_ARAC_FAMILY_1"/>
    <property type="match status" value="1"/>
</dbReference>
<keyword evidence="4" id="KW-0805">Transcription regulation</keyword>
<dbReference type="PANTHER" id="PTHR43547:SF2">
    <property type="entry name" value="HYBRID SIGNAL TRANSDUCTION HISTIDINE KINASE C"/>
    <property type="match status" value="1"/>
</dbReference>
<dbReference type="CDD" id="cd00075">
    <property type="entry name" value="HATPase"/>
    <property type="match status" value="1"/>
</dbReference>
<dbReference type="Gene3D" id="1.10.10.60">
    <property type="entry name" value="Homeodomain-like"/>
    <property type="match status" value="1"/>
</dbReference>
<feature type="domain" description="Response regulatory" evidence="11">
    <location>
        <begin position="258"/>
        <end position="373"/>
    </location>
</feature>
<dbReference type="RefSeq" id="WP_240828389.1">
    <property type="nucleotide sequence ID" value="NZ_JAKWBL010000001.1"/>
</dbReference>
<evidence type="ECO:0000256" key="5">
    <source>
        <dbReference type="ARBA" id="ARBA00023125"/>
    </source>
</evidence>
<dbReference type="SMART" id="SM00387">
    <property type="entry name" value="HATPase_c"/>
    <property type="match status" value="1"/>
</dbReference>
<dbReference type="InterPro" id="IPR005467">
    <property type="entry name" value="His_kinase_dom"/>
</dbReference>
<dbReference type="EMBL" id="JAKWBL010000001">
    <property type="protein sequence ID" value="MCH5598319.1"/>
    <property type="molecule type" value="Genomic_DNA"/>
</dbReference>
<name>A0ABS9SIY8_9BACT</name>
<reference evidence="12 13" key="1">
    <citation type="submission" date="2022-02" db="EMBL/GenBank/DDBJ databases">
        <authorList>
            <person name="Min J."/>
        </authorList>
    </citation>
    <scope>NUCLEOTIDE SEQUENCE [LARGE SCALE GENOMIC DNA]</scope>
    <source>
        <strain evidence="12 13">GR10-1</strain>
    </source>
</reference>
<evidence type="ECO:0000256" key="7">
    <source>
        <dbReference type="PROSITE-ProRule" id="PRU00169"/>
    </source>
</evidence>
<dbReference type="SUPFAM" id="SSF46689">
    <property type="entry name" value="Homeodomain-like"/>
    <property type="match status" value="1"/>
</dbReference>
<feature type="coiled-coil region" evidence="8">
    <location>
        <begin position="362"/>
        <end position="389"/>
    </location>
</feature>
<dbReference type="SMART" id="SM00342">
    <property type="entry name" value="HTH_ARAC"/>
    <property type="match status" value="1"/>
</dbReference>
<dbReference type="SMART" id="SM00448">
    <property type="entry name" value="REC"/>
    <property type="match status" value="1"/>
</dbReference>
<evidence type="ECO:0000259" key="9">
    <source>
        <dbReference type="PROSITE" id="PS01124"/>
    </source>
</evidence>
<dbReference type="PROSITE" id="PS01124">
    <property type="entry name" value="HTH_ARAC_FAMILY_2"/>
    <property type="match status" value="1"/>
</dbReference>
<keyword evidence="13" id="KW-1185">Reference proteome</keyword>
<dbReference type="InterPro" id="IPR011006">
    <property type="entry name" value="CheY-like_superfamily"/>
</dbReference>
<dbReference type="InterPro" id="IPR004358">
    <property type="entry name" value="Sig_transdc_His_kin-like_C"/>
</dbReference>
<evidence type="ECO:0000256" key="6">
    <source>
        <dbReference type="ARBA" id="ARBA00023163"/>
    </source>
</evidence>
<sequence>MSPVDKMMNDRANDSYLQQQFQNIKKNANNLLRLSEELMDFRKVETEHLMLHVAPYDIVSFIKEIYEHFTELSLARNIHISFTHDTSWQQLYFDKEQLEKVFFNLIGNAFKFTPDGGKIQVHIENGDDDVKVSVIDNGRGIAPEYKDKLFNNFFQIDDSGHQNKGYGIGLALSSKIATLHSAKIEVDSRIVDEQIQERKTTFAVLLKKGATHFNKQPGYIKPKITVDINKTEELHSLDALFATEPNVVETYMKERDLSILLVDDNPEIRRTIQEILSDKYNVILQEDASNGWEYATEHIPDLIISDVMMPLEDGLSFCNRLKSDLRTCHIPVILLTAKTTQQDHIKGLDKGADIYLTKPFNRRVLELNVRNLLATRERIRENVKHYIQEGMLQTPIVAEEQLPVANELDNEFLTDIINIIEKYLDDTAFNVSILAQKIGMSVPVLYRKTKAVTNLSVNDFIKSVKLQKAAELLLQKELAVYEVCYAVGYQDRKHFSLEFKKKFGKTPKQYAMSES</sequence>
<dbReference type="PANTHER" id="PTHR43547">
    <property type="entry name" value="TWO-COMPONENT HISTIDINE KINASE"/>
    <property type="match status" value="1"/>
</dbReference>
<feature type="modified residue" description="4-aspartylphosphate" evidence="7">
    <location>
        <position position="306"/>
    </location>
</feature>
<dbReference type="InterPro" id="IPR001789">
    <property type="entry name" value="Sig_transdc_resp-reg_receiver"/>
</dbReference>
<accession>A0ABS9SIY8</accession>
<feature type="domain" description="Histidine kinase" evidence="10">
    <location>
        <begin position="1"/>
        <end position="210"/>
    </location>
</feature>
<dbReference type="PROSITE" id="PS50110">
    <property type="entry name" value="RESPONSE_REGULATORY"/>
    <property type="match status" value="1"/>
</dbReference>
<organism evidence="12 13">
    <name type="scientific">Niabella ginsengisoli</name>
    <dbReference type="NCBI Taxonomy" id="522298"/>
    <lineage>
        <taxon>Bacteria</taxon>
        <taxon>Pseudomonadati</taxon>
        <taxon>Bacteroidota</taxon>
        <taxon>Chitinophagia</taxon>
        <taxon>Chitinophagales</taxon>
        <taxon>Chitinophagaceae</taxon>
        <taxon>Niabella</taxon>
    </lineage>
</organism>
<dbReference type="Pfam" id="PF02518">
    <property type="entry name" value="HATPase_c"/>
    <property type="match status" value="1"/>
</dbReference>
<dbReference type="SUPFAM" id="SSF52172">
    <property type="entry name" value="CheY-like"/>
    <property type="match status" value="1"/>
</dbReference>
<comment type="caution">
    <text evidence="12">The sequence shown here is derived from an EMBL/GenBank/DDBJ whole genome shotgun (WGS) entry which is preliminary data.</text>
</comment>
<keyword evidence="8" id="KW-0175">Coiled coil</keyword>
<protein>
    <recommendedName>
        <fullName evidence="2">histidine kinase</fullName>
        <ecNumber evidence="2">2.7.13.3</ecNumber>
    </recommendedName>
</protein>
<feature type="domain" description="HTH araC/xylS-type" evidence="9">
    <location>
        <begin position="414"/>
        <end position="513"/>
    </location>
</feature>
<dbReference type="Gene3D" id="3.40.50.2300">
    <property type="match status" value="1"/>
</dbReference>
<dbReference type="SUPFAM" id="SSF55874">
    <property type="entry name" value="ATPase domain of HSP90 chaperone/DNA topoisomerase II/histidine kinase"/>
    <property type="match status" value="1"/>
</dbReference>
<evidence type="ECO:0000259" key="11">
    <source>
        <dbReference type="PROSITE" id="PS50110"/>
    </source>
</evidence>
<evidence type="ECO:0000256" key="8">
    <source>
        <dbReference type="SAM" id="Coils"/>
    </source>
</evidence>
<dbReference type="Pfam" id="PF00072">
    <property type="entry name" value="Response_reg"/>
    <property type="match status" value="1"/>
</dbReference>
<evidence type="ECO:0000256" key="2">
    <source>
        <dbReference type="ARBA" id="ARBA00012438"/>
    </source>
</evidence>
<dbReference type="InterPro" id="IPR003594">
    <property type="entry name" value="HATPase_dom"/>
</dbReference>
<dbReference type="InterPro" id="IPR036890">
    <property type="entry name" value="HATPase_C_sf"/>
</dbReference>
<evidence type="ECO:0000256" key="3">
    <source>
        <dbReference type="ARBA" id="ARBA00022553"/>
    </source>
</evidence>
<dbReference type="Proteomes" id="UP001202248">
    <property type="component" value="Unassembled WGS sequence"/>
</dbReference>
<comment type="catalytic activity">
    <reaction evidence="1">
        <text>ATP + protein L-histidine = ADP + protein N-phospho-L-histidine.</text>
        <dbReference type="EC" id="2.7.13.3"/>
    </reaction>
</comment>
<dbReference type="InterPro" id="IPR018060">
    <property type="entry name" value="HTH_AraC"/>
</dbReference>
<dbReference type="Gene3D" id="3.30.565.10">
    <property type="entry name" value="Histidine kinase-like ATPase, C-terminal domain"/>
    <property type="match status" value="1"/>
</dbReference>
<evidence type="ECO:0000256" key="4">
    <source>
        <dbReference type="ARBA" id="ARBA00023015"/>
    </source>
</evidence>
<dbReference type="InterPro" id="IPR018062">
    <property type="entry name" value="HTH_AraC-typ_CS"/>
</dbReference>
<dbReference type="PRINTS" id="PR00344">
    <property type="entry name" value="BCTRLSENSOR"/>
</dbReference>
<keyword evidence="3 7" id="KW-0597">Phosphoprotein</keyword>
<evidence type="ECO:0000313" key="13">
    <source>
        <dbReference type="Proteomes" id="UP001202248"/>
    </source>
</evidence>
<dbReference type="PROSITE" id="PS50109">
    <property type="entry name" value="HIS_KIN"/>
    <property type="match status" value="1"/>
</dbReference>
<evidence type="ECO:0000256" key="1">
    <source>
        <dbReference type="ARBA" id="ARBA00000085"/>
    </source>
</evidence>